<dbReference type="InterPro" id="IPR034660">
    <property type="entry name" value="DinB/YfiT-like"/>
</dbReference>
<dbReference type="Gene3D" id="1.20.120.450">
    <property type="entry name" value="dinb family like domain"/>
    <property type="match status" value="1"/>
</dbReference>
<dbReference type="Proteomes" id="UP000632154">
    <property type="component" value="Unassembled WGS sequence"/>
</dbReference>
<accession>A0ABQ3K109</accession>
<dbReference type="InterPro" id="IPR024775">
    <property type="entry name" value="DinB-like"/>
</dbReference>
<comment type="caution">
    <text evidence="2">The sequence shown here is derived from an EMBL/GenBank/DDBJ whole genome shotgun (WGS) entry which is preliminary data.</text>
</comment>
<protein>
    <recommendedName>
        <fullName evidence="1">DinB-like domain-containing protein</fullName>
    </recommendedName>
</protein>
<dbReference type="SUPFAM" id="SSF109854">
    <property type="entry name" value="DinB/YfiT-like putative metalloenzymes"/>
    <property type="match status" value="1"/>
</dbReference>
<dbReference type="Pfam" id="PF12867">
    <property type="entry name" value="DinB_2"/>
    <property type="match status" value="1"/>
</dbReference>
<sequence length="186" mass="20480">MLHQAGPYTRSTLDLMTGADATADPRAQASTLAFARLLPKLFRGGQAFLSVEEIISDLSAEQATQQPERLPHSVASLLAHVNWWNRWMLDILESGQSVPYPEHAADTWREVPASEWSATKTEFYDLLSRIDAHAARPDLSSPVNHDETVGELLADFALHTAHHFGQMISVRQSIGAWPPAGGGDTW</sequence>
<organism evidence="2 3">
    <name type="scientific">Deinococcus piscis</name>
    <dbReference type="NCBI Taxonomy" id="394230"/>
    <lineage>
        <taxon>Bacteria</taxon>
        <taxon>Thermotogati</taxon>
        <taxon>Deinococcota</taxon>
        <taxon>Deinococci</taxon>
        <taxon>Deinococcales</taxon>
        <taxon>Deinococcaceae</taxon>
        <taxon>Deinococcus</taxon>
    </lineage>
</organism>
<name>A0ABQ3K109_9DEIO</name>
<feature type="domain" description="DinB-like" evidence="1">
    <location>
        <begin position="52"/>
        <end position="167"/>
    </location>
</feature>
<evidence type="ECO:0000259" key="1">
    <source>
        <dbReference type="Pfam" id="PF12867"/>
    </source>
</evidence>
<dbReference type="EMBL" id="BNAL01000007">
    <property type="protein sequence ID" value="GHF99154.1"/>
    <property type="molecule type" value="Genomic_DNA"/>
</dbReference>
<gene>
    <name evidence="2" type="ORF">GCM10017783_09020</name>
</gene>
<keyword evidence="3" id="KW-1185">Reference proteome</keyword>
<proteinExistence type="predicted"/>
<reference evidence="3" key="1">
    <citation type="journal article" date="2019" name="Int. J. Syst. Evol. Microbiol.">
        <title>The Global Catalogue of Microorganisms (GCM) 10K type strain sequencing project: providing services to taxonomists for standard genome sequencing and annotation.</title>
        <authorList>
            <consortium name="The Broad Institute Genomics Platform"/>
            <consortium name="The Broad Institute Genome Sequencing Center for Infectious Disease"/>
            <person name="Wu L."/>
            <person name="Ma J."/>
        </authorList>
    </citation>
    <scope>NUCLEOTIDE SEQUENCE [LARGE SCALE GENOMIC DNA]</scope>
    <source>
        <strain evidence="3">CGMCC 1.18439</strain>
    </source>
</reference>
<evidence type="ECO:0000313" key="2">
    <source>
        <dbReference type="EMBL" id="GHF99154.1"/>
    </source>
</evidence>
<evidence type="ECO:0000313" key="3">
    <source>
        <dbReference type="Proteomes" id="UP000632154"/>
    </source>
</evidence>